<gene>
    <name evidence="1" type="ORF">FIBSPDRAFT_536338</name>
</gene>
<dbReference type="GO" id="GO:0007166">
    <property type="term" value="P:cell surface receptor signaling pathway"/>
    <property type="evidence" value="ECO:0007669"/>
    <property type="project" value="InterPro"/>
</dbReference>
<keyword evidence="2" id="KW-1185">Reference proteome</keyword>
<reference evidence="1 2" key="1">
    <citation type="journal article" date="2016" name="Mol. Biol. Evol.">
        <title>Comparative Genomics of Early-Diverging Mushroom-Forming Fungi Provides Insights into the Origins of Lignocellulose Decay Capabilities.</title>
        <authorList>
            <person name="Nagy L.G."/>
            <person name="Riley R."/>
            <person name="Tritt A."/>
            <person name="Adam C."/>
            <person name="Daum C."/>
            <person name="Floudas D."/>
            <person name="Sun H."/>
            <person name="Yadav J.S."/>
            <person name="Pangilinan J."/>
            <person name="Larsson K.H."/>
            <person name="Matsuura K."/>
            <person name="Barry K."/>
            <person name="Labutti K."/>
            <person name="Kuo R."/>
            <person name="Ohm R.A."/>
            <person name="Bhattacharya S.S."/>
            <person name="Shirouzu T."/>
            <person name="Yoshinaga Y."/>
            <person name="Martin F.M."/>
            <person name="Grigoriev I.V."/>
            <person name="Hibbett D.S."/>
        </authorList>
    </citation>
    <scope>NUCLEOTIDE SEQUENCE [LARGE SCALE GENOMIC DNA]</scope>
    <source>
        <strain evidence="1 2">CBS 109695</strain>
    </source>
</reference>
<evidence type="ECO:0000313" key="2">
    <source>
        <dbReference type="Proteomes" id="UP000076532"/>
    </source>
</evidence>
<dbReference type="Proteomes" id="UP000076532">
    <property type="component" value="Unassembled WGS sequence"/>
</dbReference>
<sequence length="177" mass="19097">MLPLIPIMSSGRNQATIATAHVYGGYADSSPGDQVLAGASTIIGLMQQVSALVPQSGPLSVVFGAAQQLIAVVGEMKDNRDECEHLLERILLFISGVAEELRVSNVVLVEGSSTAARLQTLLWNIIAIKADTVKWKGWGTTKRLLRRGDVRAGLRKHGQNLTDCFLTFSVSILWCPL</sequence>
<dbReference type="CDD" id="cd21037">
    <property type="entry name" value="MLKL_NTD"/>
    <property type="match status" value="1"/>
</dbReference>
<dbReference type="Gene3D" id="1.20.930.20">
    <property type="entry name" value="Adaptor protein Cbl, N-terminal domain"/>
    <property type="match status" value="1"/>
</dbReference>
<proteinExistence type="predicted"/>
<dbReference type="AlphaFoldDB" id="A0A166J647"/>
<protein>
    <recommendedName>
        <fullName evidence="3">Fungal STAND N-terminal Goodbye domain-containing protein</fullName>
    </recommendedName>
</protein>
<organism evidence="1 2">
    <name type="scientific">Athelia psychrophila</name>
    <dbReference type="NCBI Taxonomy" id="1759441"/>
    <lineage>
        <taxon>Eukaryota</taxon>
        <taxon>Fungi</taxon>
        <taxon>Dikarya</taxon>
        <taxon>Basidiomycota</taxon>
        <taxon>Agaricomycotina</taxon>
        <taxon>Agaricomycetes</taxon>
        <taxon>Agaricomycetidae</taxon>
        <taxon>Atheliales</taxon>
        <taxon>Atheliaceae</taxon>
        <taxon>Athelia</taxon>
    </lineage>
</organism>
<dbReference type="InterPro" id="IPR036537">
    <property type="entry name" value="Adaptor_Cbl_N_dom_sf"/>
</dbReference>
<dbReference type="EMBL" id="KV417554">
    <property type="protein sequence ID" value="KZP20534.1"/>
    <property type="molecule type" value="Genomic_DNA"/>
</dbReference>
<dbReference type="OrthoDB" id="3307384at2759"/>
<name>A0A166J647_9AGAM</name>
<evidence type="ECO:0008006" key="3">
    <source>
        <dbReference type="Google" id="ProtNLM"/>
    </source>
</evidence>
<evidence type="ECO:0000313" key="1">
    <source>
        <dbReference type="EMBL" id="KZP20534.1"/>
    </source>
</evidence>
<dbReference type="InterPro" id="IPR059179">
    <property type="entry name" value="MLKL-like_MCAfunc"/>
</dbReference>
<accession>A0A166J647</accession>